<protein>
    <recommendedName>
        <fullName evidence="2">Calmodulin binding protein-like N-terminal domain-containing protein</fullName>
    </recommendedName>
</protein>
<evidence type="ECO:0000313" key="4">
    <source>
        <dbReference type="Proteomes" id="UP001231189"/>
    </source>
</evidence>
<feature type="region of interest" description="Disordered" evidence="1">
    <location>
        <begin position="1"/>
        <end position="21"/>
    </location>
</feature>
<evidence type="ECO:0000256" key="1">
    <source>
        <dbReference type="SAM" id="MobiDB-lite"/>
    </source>
</evidence>
<reference evidence="3" key="1">
    <citation type="submission" date="2023-07" db="EMBL/GenBank/DDBJ databases">
        <title>A chromosome-level genome assembly of Lolium multiflorum.</title>
        <authorList>
            <person name="Chen Y."/>
            <person name="Copetti D."/>
            <person name="Kolliker R."/>
            <person name="Studer B."/>
        </authorList>
    </citation>
    <scope>NUCLEOTIDE SEQUENCE</scope>
    <source>
        <strain evidence="3">02402/16</strain>
        <tissue evidence="3">Leaf</tissue>
    </source>
</reference>
<dbReference type="AlphaFoldDB" id="A0AAD8W6E5"/>
<feature type="region of interest" description="Disordered" evidence="1">
    <location>
        <begin position="102"/>
        <end position="156"/>
    </location>
</feature>
<evidence type="ECO:0000313" key="3">
    <source>
        <dbReference type="EMBL" id="KAK1643715.1"/>
    </source>
</evidence>
<organism evidence="3 4">
    <name type="scientific">Lolium multiflorum</name>
    <name type="common">Italian ryegrass</name>
    <name type="synonym">Lolium perenne subsp. multiflorum</name>
    <dbReference type="NCBI Taxonomy" id="4521"/>
    <lineage>
        <taxon>Eukaryota</taxon>
        <taxon>Viridiplantae</taxon>
        <taxon>Streptophyta</taxon>
        <taxon>Embryophyta</taxon>
        <taxon>Tracheophyta</taxon>
        <taxon>Spermatophyta</taxon>
        <taxon>Magnoliopsida</taxon>
        <taxon>Liliopsida</taxon>
        <taxon>Poales</taxon>
        <taxon>Poaceae</taxon>
        <taxon>BOP clade</taxon>
        <taxon>Pooideae</taxon>
        <taxon>Poodae</taxon>
        <taxon>Poeae</taxon>
        <taxon>Poeae Chloroplast Group 2 (Poeae type)</taxon>
        <taxon>Loliodinae</taxon>
        <taxon>Loliinae</taxon>
        <taxon>Lolium</taxon>
    </lineage>
</organism>
<dbReference type="EMBL" id="JAUUTY010000004">
    <property type="protein sequence ID" value="KAK1643715.1"/>
    <property type="molecule type" value="Genomic_DNA"/>
</dbReference>
<accession>A0AAD8W6E5</accession>
<name>A0AAD8W6E5_LOLMU</name>
<dbReference type="Pfam" id="PF07887">
    <property type="entry name" value="Calmodulin_bind"/>
    <property type="match status" value="1"/>
</dbReference>
<keyword evidence="4" id="KW-1185">Reference proteome</keyword>
<gene>
    <name evidence="3" type="ORF">QYE76_061520</name>
</gene>
<dbReference type="Proteomes" id="UP001231189">
    <property type="component" value="Unassembled WGS sequence"/>
</dbReference>
<proteinExistence type="predicted"/>
<sequence>MAHKRPFNAVAPEQEAPPSPRKRLRRAVFIVMFLDRSRARPTTDEQMAHMVRQVLVPWLGSIEERLFRELPGMLRGLSAEQFGAFPRSLVGSKEDTVRPVLQTQEPQRASHPNGAYDPSSSRSVMLSMEQKIRSVRQKQEPQPASLPNGVYEPSSSRVISEGLPETGGSSGVVRLRFVDADRPKDPLFTGGSVEWQNGENPRVAIFRNEKKITGGDLSKLQIEILPVYADFLLSKDMQILPKRNSTRKYIGIKGMSHS</sequence>
<comment type="caution">
    <text evidence="3">The sequence shown here is derived from an EMBL/GenBank/DDBJ whole genome shotgun (WGS) entry which is preliminary data.</text>
</comment>
<feature type="domain" description="Calmodulin binding protein-like N-terminal" evidence="2">
    <location>
        <begin position="174"/>
        <end position="234"/>
    </location>
</feature>
<evidence type="ECO:0000259" key="2">
    <source>
        <dbReference type="Pfam" id="PF07887"/>
    </source>
</evidence>
<dbReference type="InterPro" id="IPR046831">
    <property type="entry name" value="Calmodulin_bind_N"/>
</dbReference>